<evidence type="ECO:0000313" key="1">
    <source>
        <dbReference type="EMBL" id="KAF5396183.1"/>
    </source>
</evidence>
<comment type="caution">
    <text evidence="1">The sequence shown here is derived from an EMBL/GenBank/DDBJ whole genome shotgun (WGS) entry which is preliminary data.</text>
</comment>
<sequence>MLYLFLDVEQNFGTFCTCVLSAYLRRRCIYRRPDEILQERKPYSNTLRRRSIRRVMCLLHFVFKSILYELLSNVTEYFDKPSGSALPSHFYRLSVTNKVTQTGCDYAYAEGRELKTLLILCFYNYP</sequence>
<gene>
    <name evidence="1" type="ORF">PHET_11186</name>
</gene>
<keyword evidence="2" id="KW-1185">Reference proteome</keyword>
<reference evidence="1" key="1">
    <citation type="submission" date="2019-05" db="EMBL/GenBank/DDBJ databases">
        <title>Annotation for the trematode Paragonimus heterotremus.</title>
        <authorList>
            <person name="Choi Y.-J."/>
        </authorList>
    </citation>
    <scope>NUCLEOTIDE SEQUENCE</scope>
    <source>
        <strain evidence="1">LC</strain>
    </source>
</reference>
<protein>
    <submittedName>
        <fullName evidence="1">Uncharacterized protein</fullName>
    </submittedName>
</protein>
<organism evidence="1 2">
    <name type="scientific">Paragonimus heterotremus</name>
    <dbReference type="NCBI Taxonomy" id="100268"/>
    <lineage>
        <taxon>Eukaryota</taxon>
        <taxon>Metazoa</taxon>
        <taxon>Spiralia</taxon>
        <taxon>Lophotrochozoa</taxon>
        <taxon>Platyhelminthes</taxon>
        <taxon>Trematoda</taxon>
        <taxon>Digenea</taxon>
        <taxon>Plagiorchiida</taxon>
        <taxon>Troglotremata</taxon>
        <taxon>Troglotrematidae</taxon>
        <taxon>Paragonimus</taxon>
    </lineage>
</organism>
<accession>A0A8J4SG03</accession>
<evidence type="ECO:0000313" key="2">
    <source>
        <dbReference type="Proteomes" id="UP000748531"/>
    </source>
</evidence>
<name>A0A8J4SG03_9TREM</name>
<dbReference type="AlphaFoldDB" id="A0A8J4SG03"/>
<proteinExistence type="predicted"/>
<dbReference type="Proteomes" id="UP000748531">
    <property type="component" value="Unassembled WGS sequence"/>
</dbReference>
<dbReference type="EMBL" id="LUCH01008937">
    <property type="protein sequence ID" value="KAF5396183.1"/>
    <property type="molecule type" value="Genomic_DNA"/>
</dbReference>